<dbReference type="AlphaFoldDB" id="A0A0D2IKR2"/>
<protein>
    <recommendedName>
        <fullName evidence="7">Xylanolytic transcriptional activator regulatory domain-containing protein</fullName>
    </recommendedName>
</protein>
<dbReference type="GO" id="GO:0000978">
    <property type="term" value="F:RNA polymerase II cis-regulatory region sequence-specific DNA binding"/>
    <property type="evidence" value="ECO:0007669"/>
    <property type="project" value="TreeGrafter"/>
</dbReference>
<keyword evidence="6" id="KW-0472">Membrane</keyword>
<evidence type="ECO:0000256" key="2">
    <source>
        <dbReference type="ARBA" id="ARBA00023125"/>
    </source>
</evidence>
<dbReference type="GO" id="GO:0006351">
    <property type="term" value="P:DNA-templated transcription"/>
    <property type="evidence" value="ECO:0007669"/>
    <property type="project" value="InterPro"/>
</dbReference>
<keyword evidence="2" id="KW-0238">DNA-binding</keyword>
<keyword evidence="6" id="KW-0812">Transmembrane</keyword>
<feature type="domain" description="Xylanolytic transcriptional activator regulatory" evidence="7">
    <location>
        <begin position="230"/>
        <end position="303"/>
    </location>
</feature>
<dbReference type="RefSeq" id="XP_016631729.1">
    <property type="nucleotide sequence ID" value="XM_016776884.1"/>
</dbReference>
<evidence type="ECO:0000256" key="6">
    <source>
        <dbReference type="SAM" id="Phobius"/>
    </source>
</evidence>
<evidence type="ECO:0000256" key="1">
    <source>
        <dbReference type="ARBA" id="ARBA00023015"/>
    </source>
</evidence>
<dbReference type="GO" id="GO:0000435">
    <property type="term" value="P:positive regulation of transcription from RNA polymerase II promoter by galactose"/>
    <property type="evidence" value="ECO:0007669"/>
    <property type="project" value="TreeGrafter"/>
</dbReference>
<sequence>MAQRPDATLTGYQRELDSSAGMRDTSEDMVDGMGVLSFGGHQTSGYFGPSSISAFSRQIQQTLHQTLGHRDSTNLTNIGRQNFHRFAPTATPSIAGQIFQLNDGSVDIMVLPPENEVVRLVDLYFSRTGILFPYIHKQSILSGLADLKAAGVGGMRRSWLSLLNTMMAFGLTLALDSKRNEYGASKAEQCLQRALSLLPDVQRHPINLETLQALILLAQYLQGIHRSVQAYSFLGLTVQAAFQIGAYLPGQQELESMLEYQIRKRCWYMCFILDRAFSMRFGRPPLIHSDYNRMSMPSDVDLEQIEDLTNPQLGRTPSTTSGFIHNIRIARFVDEIIHEVYQDNIPNDVGSSLDEMIPEIVRIESNMHAWKKTLPPNMQIKSRADMRFGAQHASDSFQLSLTLTLHYLNARTLLHRAVLPFFLNLQRSKDEDGGLYAQSFAIPSIEHSVASATEIIEILYDVSQSGQRVLMAWWFSLYFVFNSALVVFAAIIIQHHHSLNLPCLDPMALRHSFNKAIQAVEVLGDKSDIASRCETYLQNLLRGVSSFGSRAGDAAQESETRDAYAFIDQGNVDSNLLDMTDLELEYFAPFYT</sequence>
<reference evidence="8 9" key="1">
    <citation type="submission" date="2015-01" db="EMBL/GenBank/DDBJ databases">
        <title>The Genome Sequence of Fonsecaea multimorphosa CBS 102226.</title>
        <authorList>
            <consortium name="The Broad Institute Genomics Platform"/>
            <person name="Cuomo C."/>
            <person name="de Hoog S."/>
            <person name="Gorbushina A."/>
            <person name="Stielow B."/>
            <person name="Teixiera M."/>
            <person name="Abouelleil A."/>
            <person name="Chapman S.B."/>
            <person name="Priest M."/>
            <person name="Young S.K."/>
            <person name="Wortman J."/>
            <person name="Nusbaum C."/>
            <person name="Birren B."/>
        </authorList>
    </citation>
    <scope>NUCLEOTIDE SEQUENCE [LARGE SCALE GENOMIC DNA]</scope>
    <source>
        <strain evidence="8 9">CBS 102226</strain>
    </source>
</reference>
<name>A0A0D2IKR2_9EURO</name>
<dbReference type="PANTHER" id="PTHR47424">
    <property type="entry name" value="REGULATORY PROTEIN GAL4"/>
    <property type="match status" value="1"/>
</dbReference>
<dbReference type="GO" id="GO:0008270">
    <property type="term" value="F:zinc ion binding"/>
    <property type="evidence" value="ECO:0007669"/>
    <property type="project" value="InterPro"/>
</dbReference>
<dbReference type="Pfam" id="PF04082">
    <property type="entry name" value="Fungal_trans"/>
    <property type="match status" value="1"/>
</dbReference>
<dbReference type="CDD" id="cd12148">
    <property type="entry name" value="fungal_TF_MHR"/>
    <property type="match status" value="1"/>
</dbReference>
<evidence type="ECO:0000256" key="3">
    <source>
        <dbReference type="ARBA" id="ARBA00023163"/>
    </source>
</evidence>
<keyword evidence="9" id="KW-1185">Reference proteome</keyword>
<accession>A0A0D2IKR2</accession>
<dbReference type="Proteomes" id="UP000053411">
    <property type="component" value="Unassembled WGS sequence"/>
</dbReference>
<organism evidence="8 9">
    <name type="scientific">Fonsecaea multimorphosa CBS 102226</name>
    <dbReference type="NCBI Taxonomy" id="1442371"/>
    <lineage>
        <taxon>Eukaryota</taxon>
        <taxon>Fungi</taxon>
        <taxon>Dikarya</taxon>
        <taxon>Ascomycota</taxon>
        <taxon>Pezizomycotina</taxon>
        <taxon>Eurotiomycetes</taxon>
        <taxon>Chaetothyriomycetidae</taxon>
        <taxon>Chaetothyriales</taxon>
        <taxon>Herpotrichiellaceae</taxon>
        <taxon>Fonsecaea</taxon>
    </lineage>
</organism>
<dbReference type="OrthoDB" id="3364175at2759"/>
<dbReference type="InterPro" id="IPR051127">
    <property type="entry name" value="Fungal_SecMet_Regulators"/>
</dbReference>
<evidence type="ECO:0000256" key="4">
    <source>
        <dbReference type="ARBA" id="ARBA00023242"/>
    </source>
</evidence>
<keyword evidence="6" id="KW-1133">Transmembrane helix</keyword>
<dbReference type="GO" id="GO:0000981">
    <property type="term" value="F:DNA-binding transcription factor activity, RNA polymerase II-specific"/>
    <property type="evidence" value="ECO:0007669"/>
    <property type="project" value="TreeGrafter"/>
</dbReference>
<proteinExistence type="predicted"/>
<feature type="transmembrane region" description="Helical" evidence="6">
    <location>
        <begin position="471"/>
        <end position="493"/>
    </location>
</feature>
<dbReference type="GeneID" id="27712130"/>
<evidence type="ECO:0000313" key="8">
    <source>
        <dbReference type="EMBL" id="KIX97606.1"/>
    </source>
</evidence>
<evidence type="ECO:0000313" key="9">
    <source>
        <dbReference type="Proteomes" id="UP000053411"/>
    </source>
</evidence>
<gene>
    <name evidence="8" type="ORF">Z520_06384</name>
</gene>
<keyword evidence="1" id="KW-0805">Transcription regulation</keyword>
<dbReference type="PANTHER" id="PTHR47424:SF3">
    <property type="entry name" value="REGULATORY PROTEIN GAL4"/>
    <property type="match status" value="1"/>
</dbReference>
<dbReference type="STRING" id="1442371.A0A0D2IKR2"/>
<dbReference type="InterPro" id="IPR007219">
    <property type="entry name" value="XnlR_reg_dom"/>
</dbReference>
<dbReference type="EMBL" id="KN848073">
    <property type="protein sequence ID" value="KIX97606.1"/>
    <property type="molecule type" value="Genomic_DNA"/>
</dbReference>
<evidence type="ECO:0000256" key="5">
    <source>
        <dbReference type="SAM" id="MobiDB-lite"/>
    </source>
</evidence>
<keyword evidence="4" id="KW-0539">Nucleus</keyword>
<dbReference type="SMART" id="SM00906">
    <property type="entry name" value="Fungal_trans"/>
    <property type="match status" value="1"/>
</dbReference>
<dbReference type="VEuPathDB" id="FungiDB:Z520_06384"/>
<dbReference type="GO" id="GO:0005634">
    <property type="term" value="C:nucleus"/>
    <property type="evidence" value="ECO:0007669"/>
    <property type="project" value="TreeGrafter"/>
</dbReference>
<feature type="region of interest" description="Disordered" evidence="5">
    <location>
        <begin position="1"/>
        <end position="26"/>
    </location>
</feature>
<evidence type="ECO:0000259" key="7">
    <source>
        <dbReference type="SMART" id="SM00906"/>
    </source>
</evidence>
<keyword evidence="3" id="KW-0804">Transcription</keyword>